<evidence type="ECO:0000313" key="1">
    <source>
        <dbReference type="Proteomes" id="UP000887579"/>
    </source>
</evidence>
<evidence type="ECO:0000313" key="2">
    <source>
        <dbReference type="WBParaSite" id="ES5_v2.g16451.t1"/>
    </source>
</evidence>
<accession>A0AC34FGW4</accession>
<dbReference type="Proteomes" id="UP000887579">
    <property type="component" value="Unplaced"/>
</dbReference>
<proteinExistence type="predicted"/>
<protein>
    <submittedName>
        <fullName evidence="2">Oxidoreductase FAD/NAD(P)-binding domain-containing protein</fullName>
    </submittedName>
</protein>
<reference evidence="2" key="1">
    <citation type="submission" date="2022-11" db="UniProtKB">
        <authorList>
            <consortium name="WormBaseParasite"/>
        </authorList>
    </citation>
    <scope>IDENTIFICATION</scope>
</reference>
<dbReference type="WBParaSite" id="ES5_v2.g16451.t1">
    <property type="protein sequence ID" value="ES5_v2.g16451.t1"/>
    <property type="gene ID" value="ES5_v2.g16451"/>
</dbReference>
<name>A0AC34FGW4_9BILA</name>
<sequence>MISGGSGLTPMLPIIREVLKENNIKCPKISLIYTNKTEDDVIQSDELKDYAHKMDSFKLTLVFTRLMKNNSNRLDPMKWIEHFERIDHDLLSRSFPKPSENVLVLICGPKGMNEAARLICTSLGYPNIHVF</sequence>
<organism evidence="1 2">
    <name type="scientific">Panagrolaimus sp. ES5</name>
    <dbReference type="NCBI Taxonomy" id="591445"/>
    <lineage>
        <taxon>Eukaryota</taxon>
        <taxon>Metazoa</taxon>
        <taxon>Ecdysozoa</taxon>
        <taxon>Nematoda</taxon>
        <taxon>Chromadorea</taxon>
        <taxon>Rhabditida</taxon>
        <taxon>Tylenchina</taxon>
        <taxon>Panagrolaimomorpha</taxon>
        <taxon>Panagrolaimoidea</taxon>
        <taxon>Panagrolaimidae</taxon>
        <taxon>Panagrolaimus</taxon>
    </lineage>
</organism>